<dbReference type="InterPro" id="IPR042777">
    <property type="entry name" value="Sen15_fungi"/>
</dbReference>
<dbReference type="PANTHER" id="PTHR28518">
    <property type="entry name" value="TRNA-SPLICING ENDONUCLEASE SUBUNIT SEN15"/>
    <property type="match status" value="1"/>
</dbReference>
<dbReference type="InterPro" id="IPR036167">
    <property type="entry name" value="tRNA_intron_Endo_cat-like_sf"/>
</dbReference>
<protein>
    <recommendedName>
        <fullName evidence="3">tRNA-splicing endonuclease subunit Sen15 domain-containing protein</fullName>
    </recommendedName>
</protein>
<evidence type="ECO:0000256" key="1">
    <source>
        <dbReference type="ARBA" id="ARBA00006091"/>
    </source>
</evidence>
<dbReference type="GO" id="GO:0003676">
    <property type="term" value="F:nucleic acid binding"/>
    <property type="evidence" value="ECO:0007669"/>
    <property type="project" value="InterPro"/>
</dbReference>
<keyword evidence="2" id="KW-0819">tRNA processing</keyword>
<dbReference type="PANTHER" id="PTHR28518:SF1">
    <property type="entry name" value="TRNA-SPLICING ENDONUCLEASE SUBUNIT SEN15"/>
    <property type="match status" value="1"/>
</dbReference>
<reference evidence="5" key="1">
    <citation type="submission" date="2016-05" db="EMBL/GenBank/DDBJ databases">
        <title>Comparative genomics of biotechnologically important yeasts.</title>
        <authorList>
            <consortium name="DOE Joint Genome Institute"/>
            <person name="Riley R."/>
            <person name="Haridas S."/>
            <person name="Wolfe K.H."/>
            <person name="Lopes M.R."/>
            <person name="Hittinger C.T."/>
            <person name="Goker M."/>
            <person name="Salamov A."/>
            <person name="Wisecaver J."/>
            <person name="Long T.M."/>
            <person name="Aerts A.L."/>
            <person name="Barry K."/>
            <person name="Choi C."/>
            <person name="Clum A."/>
            <person name="Coughlan A.Y."/>
            <person name="Deshpande S."/>
            <person name="Douglass A.P."/>
            <person name="Hanson S.J."/>
            <person name="Klenk H.-P."/>
            <person name="Labutti K."/>
            <person name="Lapidus A."/>
            <person name="Lindquist E."/>
            <person name="Lipzen A."/>
            <person name="Meier-Kolthoff J.P."/>
            <person name="Ohm R.A."/>
            <person name="Otillar R.P."/>
            <person name="Pangilinan J."/>
            <person name="Peng Y."/>
            <person name="Rokas A."/>
            <person name="Rosa C.A."/>
            <person name="Scheuner C."/>
            <person name="Sibirny A.A."/>
            <person name="Slot J.C."/>
            <person name="Stielow J.B."/>
            <person name="Sun H."/>
            <person name="Kurtzman C.P."/>
            <person name="Blackwell M."/>
            <person name="Grigoriev I.V."/>
            <person name="Jeffries T.W."/>
        </authorList>
    </citation>
    <scope>NUCLEOTIDE SEQUENCE [LARGE SCALE GENOMIC DNA]</scope>
    <source>
        <strain evidence="5">DSM 1968</strain>
    </source>
</reference>
<dbReference type="Gene3D" id="3.40.1350.10">
    <property type="match status" value="1"/>
</dbReference>
<evidence type="ECO:0000313" key="5">
    <source>
        <dbReference type="Proteomes" id="UP000095038"/>
    </source>
</evidence>
<sequence>MSPLSQYVCNTCLFHYLIILDLQNKPFSSRRLTRRNKKQRMGLLLADPFFANYSLKQKLFDLRSELVQDNEVMSVLSNQVKQNLVYYNLWSNAKEVPIVVSDSKCFVLKALPPSDFSSSSSDSLNFKFSKLQEAEKDSSVGSDGREEYEYILPVDMDDKITMKFLDDCFEQIKISERIASRPNRIILGMVNDDSTIVYYFVHDGIAKPRKN</sequence>
<dbReference type="OrthoDB" id="10002170at2759"/>
<feature type="domain" description="tRNA-splicing endonuclease subunit Sen15" evidence="3">
    <location>
        <begin position="79"/>
        <end position="211"/>
    </location>
</feature>
<name>A0A1D2VKZ6_9ASCO</name>
<dbReference type="Proteomes" id="UP000095038">
    <property type="component" value="Unassembled WGS sequence"/>
</dbReference>
<evidence type="ECO:0000256" key="2">
    <source>
        <dbReference type="ARBA" id="ARBA00022694"/>
    </source>
</evidence>
<evidence type="ECO:0000313" key="4">
    <source>
        <dbReference type="EMBL" id="ODV62273.1"/>
    </source>
</evidence>
<comment type="similarity">
    <text evidence="1">Belongs to the SEN15 family.</text>
</comment>
<dbReference type="InterPro" id="IPR011856">
    <property type="entry name" value="tRNA_endonuc-like_dom_sf"/>
</dbReference>
<keyword evidence="5" id="KW-1185">Reference proteome</keyword>
<dbReference type="STRING" id="1344418.A0A1D2VKZ6"/>
<organism evidence="4 5">
    <name type="scientific">Ascoidea rubescens DSM 1968</name>
    <dbReference type="NCBI Taxonomy" id="1344418"/>
    <lineage>
        <taxon>Eukaryota</taxon>
        <taxon>Fungi</taxon>
        <taxon>Dikarya</taxon>
        <taxon>Ascomycota</taxon>
        <taxon>Saccharomycotina</taxon>
        <taxon>Saccharomycetes</taxon>
        <taxon>Ascoideaceae</taxon>
        <taxon>Ascoidea</taxon>
    </lineage>
</organism>
<dbReference type="SUPFAM" id="SSF53032">
    <property type="entry name" value="tRNA-intron endonuclease catalytic domain-like"/>
    <property type="match status" value="1"/>
</dbReference>
<accession>A0A1D2VKZ6</accession>
<dbReference type="GO" id="GO:0000213">
    <property type="term" value="F:tRNA-intron lyase activity"/>
    <property type="evidence" value="ECO:0007669"/>
    <property type="project" value="TreeGrafter"/>
</dbReference>
<dbReference type="GO" id="GO:0000214">
    <property type="term" value="C:tRNA-intron endonuclease complex"/>
    <property type="evidence" value="ECO:0007669"/>
    <property type="project" value="InterPro"/>
</dbReference>
<dbReference type="Pfam" id="PF09631">
    <property type="entry name" value="Sen15"/>
    <property type="match status" value="1"/>
</dbReference>
<dbReference type="InterPro" id="IPR018593">
    <property type="entry name" value="tRNA-endonuc_su_Sen15"/>
</dbReference>
<proteinExistence type="inferred from homology"/>
<dbReference type="FunCoup" id="A0A1D2VKZ6">
    <property type="interactions" value="96"/>
</dbReference>
<gene>
    <name evidence="4" type="ORF">ASCRUDRAFT_74692</name>
</gene>
<dbReference type="RefSeq" id="XP_020048580.1">
    <property type="nucleotide sequence ID" value="XM_020192784.1"/>
</dbReference>
<dbReference type="AlphaFoldDB" id="A0A1D2VKZ6"/>
<dbReference type="EMBL" id="KV454477">
    <property type="protein sequence ID" value="ODV62273.1"/>
    <property type="molecule type" value="Genomic_DNA"/>
</dbReference>
<dbReference type="InParanoid" id="A0A1D2VKZ6"/>
<dbReference type="GeneID" id="30966420"/>
<evidence type="ECO:0000259" key="3">
    <source>
        <dbReference type="Pfam" id="PF09631"/>
    </source>
</evidence>
<dbReference type="GO" id="GO:0000379">
    <property type="term" value="P:tRNA-type intron splice site recognition and cleavage"/>
    <property type="evidence" value="ECO:0007669"/>
    <property type="project" value="InterPro"/>
</dbReference>